<dbReference type="Gene3D" id="1.20.1070.10">
    <property type="entry name" value="Rhodopsin 7-helix transmembrane proteins"/>
    <property type="match status" value="1"/>
</dbReference>
<feature type="transmembrane region" description="Helical" evidence="6">
    <location>
        <begin position="70"/>
        <end position="91"/>
    </location>
</feature>
<evidence type="ECO:0000256" key="2">
    <source>
        <dbReference type="ARBA" id="ARBA00022692"/>
    </source>
</evidence>
<feature type="transmembrane region" description="Helical" evidence="6">
    <location>
        <begin position="156"/>
        <end position="174"/>
    </location>
</feature>
<dbReference type="CDD" id="cd00637">
    <property type="entry name" value="7tm_classA_rhodopsin-like"/>
    <property type="match status" value="1"/>
</dbReference>
<feature type="transmembrane region" description="Helical" evidence="6">
    <location>
        <begin position="22"/>
        <end position="44"/>
    </location>
</feature>
<keyword evidence="9" id="KW-1185">Reference proteome</keyword>
<comment type="caution">
    <text evidence="8">The sequence shown here is derived from an EMBL/GenBank/DDBJ whole genome shotgun (WGS) entry which is preliminary data.</text>
</comment>
<dbReference type="InterPro" id="IPR017452">
    <property type="entry name" value="GPCR_Rhodpsn_7TM"/>
</dbReference>
<keyword evidence="3 6" id="KW-1133">Transmembrane helix</keyword>
<evidence type="ECO:0000256" key="1">
    <source>
        <dbReference type="ARBA" id="ARBA00004141"/>
    </source>
</evidence>
<feature type="transmembrane region" description="Helical" evidence="6">
    <location>
        <begin position="215"/>
        <end position="236"/>
    </location>
</feature>
<dbReference type="PROSITE" id="PS50262">
    <property type="entry name" value="G_PROTEIN_RECEP_F1_2"/>
    <property type="match status" value="1"/>
</dbReference>
<accession>A0AAD3CSX2</accession>
<evidence type="ECO:0000256" key="5">
    <source>
        <dbReference type="SAM" id="MobiDB-lite"/>
    </source>
</evidence>
<dbReference type="AlphaFoldDB" id="A0AAD3CSX2"/>
<dbReference type="PANTHER" id="PTHR23112">
    <property type="entry name" value="G PROTEIN-COUPLED RECEPTOR 157-RELATED"/>
    <property type="match status" value="1"/>
</dbReference>
<keyword evidence="2 6" id="KW-0812">Transmembrane</keyword>
<dbReference type="GO" id="GO:0007189">
    <property type="term" value="P:adenylate cyclase-activating G protein-coupled receptor signaling pathway"/>
    <property type="evidence" value="ECO:0007669"/>
    <property type="project" value="TreeGrafter"/>
</dbReference>
<dbReference type="GO" id="GO:0004930">
    <property type="term" value="F:G protein-coupled receptor activity"/>
    <property type="evidence" value="ECO:0007669"/>
    <property type="project" value="TreeGrafter"/>
</dbReference>
<organism evidence="8 9">
    <name type="scientific">Chaetoceros tenuissimus</name>
    <dbReference type="NCBI Taxonomy" id="426638"/>
    <lineage>
        <taxon>Eukaryota</taxon>
        <taxon>Sar</taxon>
        <taxon>Stramenopiles</taxon>
        <taxon>Ochrophyta</taxon>
        <taxon>Bacillariophyta</taxon>
        <taxon>Coscinodiscophyceae</taxon>
        <taxon>Chaetocerotophycidae</taxon>
        <taxon>Chaetocerotales</taxon>
        <taxon>Chaetocerotaceae</taxon>
        <taxon>Chaetoceros</taxon>
    </lineage>
</organism>
<comment type="subcellular location">
    <subcellularLocation>
        <location evidence="1">Membrane</location>
        <topology evidence="1">Multi-pass membrane protein</topology>
    </subcellularLocation>
</comment>
<sequence>MAVQNSENFSIKLWKTLATTQIISASISFLASLLIVASTGKSFLSEKNKHEKTANETRLKMKKTSPYRRIIFLISFSDLFYSLAWITGPFMTQKTNPQALWAVSNSNTACVVNGTLFSFGASTSLLYYAALCYFYYCKISKRMTDEQFTSRYEKKIHAMIAIICIAGSCLSFAASTYNTHPTGTFCANANTPAGCNQQPEIYGECDPTVKTYTPYLAYISILITTYSIVVIIYSMIRLIHSVLKKDKQYGDLPPATPSNPSNQELLHKYNLRKKLLRETMFQAILYTVSWFICQSGTVVGAILHLNGVPNDKFPPALQFYLAAFIPLNSAVNVFIYTRPAVRHVRRIDASISWFRAVYMVLKVGGEAPHMEQSSISTKQQQPQPEKSSREPFGRGEVNEYYGCDPGQGLDSLNVEILGSLEEMSRDNVAYRSEDKWSHNLGGFSDLNMIHEESEESGELDSRFQVSAMSGPSGQNMNTSEFESGLSLSMNTPSTSDIVEESGINVSNVESFEDEGKKEITAHKYDSSTCY</sequence>
<keyword evidence="4 6" id="KW-0472">Membrane</keyword>
<feature type="transmembrane region" description="Helical" evidence="6">
    <location>
        <begin position="317"/>
        <end position="336"/>
    </location>
</feature>
<name>A0AAD3CSX2_9STRA</name>
<feature type="compositionally biased region" description="Basic and acidic residues" evidence="5">
    <location>
        <begin position="386"/>
        <end position="397"/>
    </location>
</feature>
<feature type="transmembrane region" description="Helical" evidence="6">
    <location>
        <begin position="283"/>
        <end position="305"/>
    </location>
</feature>
<gene>
    <name evidence="8" type="ORF">CTEN210_06726</name>
</gene>
<feature type="transmembrane region" description="Helical" evidence="6">
    <location>
        <begin position="111"/>
        <end position="136"/>
    </location>
</feature>
<dbReference type="EMBL" id="BLLK01000038">
    <property type="protein sequence ID" value="GFH50250.1"/>
    <property type="molecule type" value="Genomic_DNA"/>
</dbReference>
<evidence type="ECO:0000313" key="9">
    <source>
        <dbReference type="Proteomes" id="UP001054902"/>
    </source>
</evidence>
<evidence type="ECO:0000256" key="4">
    <source>
        <dbReference type="ARBA" id="ARBA00023136"/>
    </source>
</evidence>
<evidence type="ECO:0000313" key="8">
    <source>
        <dbReference type="EMBL" id="GFH50250.1"/>
    </source>
</evidence>
<feature type="compositionally biased region" description="Polar residues" evidence="5">
    <location>
        <begin position="371"/>
        <end position="385"/>
    </location>
</feature>
<dbReference type="GO" id="GO:0005886">
    <property type="term" value="C:plasma membrane"/>
    <property type="evidence" value="ECO:0007669"/>
    <property type="project" value="TreeGrafter"/>
</dbReference>
<feature type="region of interest" description="Disordered" evidence="5">
    <location>
        <begin position="370"/>
        <end position="404"/>
    </location>
</feature>
<dbReference type="PANTHER" id="PTHR23112:SF0">
    <property type="entry name" value="TRANSMEMBRANE PROTEIN 116"/>
    <property type="match status" value="1"/>
</dbReference>
<dbReference type="SUPFAM" id="SSF81321">
    <property type="entry name" value="Family A G protein-coupled receptor-like"/>
    <property type="match status" value="1"/>
</dbReference>
<dbReference type="Proteomes" id="UP001054902">
    <property type="component" value="Unassembled WGS sequence"/>
</dbReference>
<proteinExistence type="predicted"/>
<evidence type="ECO:0000259" key="7">
    <source>
        <dbReference type="PROSITE" id="PS50262"/>
    </source>
</evidence>
<evidence type="ECO:0000256" key="3">
    <source>
        <dbReference type="ARBA" id="ARBA00022989"/>
    </source>
</evidence>
<protein>
    <recommendedName>
        <fullName evidence="7">G-protein coupled receptors family 1 profile domain-containing protein</fullName>
    </recommendedName>
</protein>
<feature type="domain" description="G-protein coupled receptors family 1 profile" evidence="7">
    <location>
        <begin position="31"/>
        <end position="336"/>
    </location>
</feature>
<evidence type="ECO:0000256" key="6">
    <source>
        <dbReference type="SAM" id="Phobius"/>
    </source>
</evidence>
<reference evidence="8 9" key="1">
    <citation type="journal article" date="2021" name="Sci. Rep.">
        <title>The genome of the diatom Chaetoceros tenuissimus carries an ancient integrated fragment of an extant virus.</title>
        <authorList>
            <person name="Hongo Y."/>
            <person name="Kimura K."/>
            <person name="Takaki Y."/>
            <person name="Yoshida Y."/>
            <person name="Baba S."/>
            <person name="Kobayashi G."/>
            <person name="Nagasaki K."/>
            <person name="Hano T."/>
            <person name="Tomaru Y."/>
        </authorList>
    </citation>
    <scope>NUCLEOTIDE SEQUENCE [LARGE SCALE GENOMIC DNA]</scope>
    <source>
        <strain evidence="8 9">NIES-3715</strain>
    </source>
</reference>